<evidence type="ECO:0008006" key="4">
    <source>
        <dbReference type="Google" id="ProtNLM"/>
    </source>
</evidence>
<proteinExistence type="predicted"/>
<evidence type="ECO:0000256" key="1">
    <source>
        <dbReference type="SAM" id="Phobius"/>
    </source>
</evidence>
<organism evidence="2 3">
    <name type="scientific">Bacillus thuringiensis</name>
    <dbReference type="NCBI Taxonomy" id="1428"/>
    <lineage>
        <taxon>Bacteria</taxon>
        <taxon>Bacillati</taxon>
        <taxon>Bacillota</taxon>
        <taxon>Bacilli</taxon>
        <taxon>Bacillales</taxon>
        <taxon>Bacillaceae</taxon>
        <taxon>Bacillus</taxon>
        <taxon>Bacillus cereus group</taxon>
    </lineage>
</organism>
<dbReference type="AlphaFoldDB" id="A0AAW9JF56"/>
<keyword evidence="1" id="KW-0472">Membrane</keyword>
<evidence type="ECO:0000313" key="2">
    <source>
        <dbReference type="EMBL" id="MDZ5480073.1"/>
    </source>
</evidence>
<feature type="transmembrane region" description="Helical" evidence="1">
    <location>
        <begin position="6"/>
        <end position="26"/>
    </location>
</feature>
<keyword evidence="1" id="KW-0812">Transmembrane</keyword>
<gene>
    <name evidence="2" type="ORF">U2F49_28400</name>
</gene>
<protein>
    <recommendedName>
        <fullName evidence="4">Phr family secreted Rap phosphatase inhibitor</fullName>
    </recommendedName>
</protein>
<accession>A0AAW9JF56</accession>
<evidence type="ECO:0000313" key="3">
    <source>
        <dbReference type="Proteomes" id="UP001292252"/>
    </source>
</evidence>
<name>A0AAW9JF56_BACTU</name>
<comment type="caution">
    <text evidence="2">The sequence shown here is derived from an EMBL/GenBank/DDBJ whole genome shotgun (WGS) entry which is preliminary data.</text>
</comment>
<reference evidence="2" key="1">
    <citation type="submission" date="2023-12" db="EMBL/GenBank/DDBJ databases">
        <title>Genome sequence of Bacillus thuringiensis strain SS10.</title>
        <authorList>
            <person name="Rouis S."/>
        </authorList>
    </citation>
    <scope>NUCLEOTIDE SEQUENCE</scope>
    <source>
        <strain evidence="2">SS10</strain>
    </source>
</reference>
<keyword evidence="1" id="KW-1133">Transmembrane helix</keyword>
<dbReference type="Proteomes" id="UP001292252">
    <property type="component" value="Unassembled WGS sequence"/>
</dbReference>
<dbReference type="RefSeq" id="WP_180232176.1">
    <property type="nucleotide sequence ID" value="NZ_JAXOTW010000026.1"/>
</dbReference>
<dbReference type="EMBL" id="JAXOTW010000026">
    <property type="protein sequence ID" value="MDZ5480073.1"/>
    <property type="molecule type" value="Genomic_DNA"/>
</dbReference>
<sequence>MKKVKIIILTIMSIGVFSLGLSNLNFKEIGIDQKSNTILVQYSHGKGI</sequence>